<dbReference type="PROSITE" id="PS51664">
    <property type="entry name" value="YCAO"/>
    <property type="match status" value="1"/>
</dbReference>
<dbReference type="PANTHER" id="PTHR37809">
    <property type="entry name" value="RIBOSOMAL PROTEIN S12 METHYLTHIOTRANSFERASE ACCESSORY FACTOR YCAO"/>
    <property type="match status" value="1"/>
</dbReference>
<dbReference type="NCBIfam" id="TIGR03604">
    <property type="entry name" value="TOMM_cyclo_SagD"/>
    <property type="match status" value="1"/>
</dbReference>
<protein>
    <recommendedName>
        <fullName evidence="1">YcaO domain-containing protein</fullName>
    </recommendedName>
</protein>
<evidence type="ECO:0000313" key="3">
    <source>
        <dbReference type="Proteomes" id="UP000262621"/>
    </source>
</evidence>
<feature type="domain" description="YcaO" evidence="1">
    <location>
        <begin position="61"/>
        <end position="463"/>
    </location>
</feature>
<evidence type="ECO:0000259" key="1">
    <source>
        <dbReference type="PROSITE" id="PS51664"/>
    </source>
</evidence>
<dbReference type="Gene3D" id="3.30.40.250">
    <property type="match status" value="1"/>
</dbReference>
<dbReference type="InterPro" id="IPR003776">
    <property type="entry name" value="YcaO-like_dom"/>
</dbReference>
<dbReference type="PANTHER" id="PTHR37809:SF1">
    <property type="entry name" value="RIBOSOMAL PROTEIN S12 METHYLTHIOTRANSFERASE ACCESSORY FACTOR YCAO"/>
    <property type="match status" value="1"/>
</dbReference>
<dbReference type="Proteomes" id="UP000262621">
    <property type="component" value="Unassembled WGS sequence"/>
</dbReference>
<name>A0A372FZD2_9ACTN</name>
<dbReference type="Gene3D" id="3.30.160.660">
    <property type="match status" value="1"/>
</dbReference>
<gene>
    <name evidence="2" type="ORF">D0Q02_14885</name>
</gene>
<dbReference type="RefSeq" id="WP_117228578.1">
    <property type="nucleotide sequence ID" value="NZ_CP061725.1"/>
</dbReference>
<reference evidence="2 3" key="1">
    <citation type="submission" date="2018-08" db="EMBL/GenBank/DDBJ databases">
        <title>Verrucosispora craniellae sp. nov., isolated from a marine sponge in the South China Sea.</title>
        <authorList>
            <person name="Li L."/>
            <person name="Lin H.W."/>
        </authorList>
    </citation>
    <scope>NUCLEOTIDE SEQUENCE [LARGE SCALE GENOMIC DNA]</scope>
    <source>
        <strain evidence="2 3">LHW63014</strain>
    </source>
</reference>
<dbReference type="InterPro" id="IPR027624">
    <property type="entry name" value="TOMM_cyclo_SagD"/>
</dbReference>
<keyword evidence="3" id="KW-1185">Reference proteome</keyword>
<dbReference type="OrthoDB" id="2379922at2"/>
<proteinExistence type="predicted"/>
<dbReference type="Gene3D" id="3.30.1330.230">
    <property type="match status" value="1"/>
</dbReference>
<dbReference type="Pfam" id="PF02624">
    <property type="entry name" value="YcaO"/>
    <property type="match status" value="1"/>
</dbReference>
<evidence type="ECO:0000313" key="2">
    <source>
        <dbReference type="EMBL" id="RFS45886.1"/>
    </source>
</evidence>
<accession>A0A372FZD2</accession>
<dbReference type="AlphaFoldDB" id="A0A372FZD2"/>
<sequence length="463" mass="50825">MSLDLAPTPYDVLVDERFGPIRKVIEFPLPPRFPRPLVTRGADVAHSLAPTRWHADRAAVGAAFDDESAARQAAIGEAVERYCGNFVPSGLRRASYDELRRAGLPALDPHELVLFSPRQYAAAGFPFVPFTRDLRVQWVPGHDLATGAETLLPASWVYCNYHFGERIGVEPPTHGVIYAGVAAGPSRDFAERSAIEELIERDATAIWWHSGAPAVGLDVTDSTLLRRAMVSVEDIVEYHFFRIPSLFNSPVIGCLMHDRELDVVGAGFACRTDATAAALKALSEAIGTWFYSTGLLDPNGAVWSAIDAGALDARAYKPHRADRRYLDDFRADFRDVIDLGSQLQVYLDPRMLSHTRRMTDIPERIAIGEVPGAPSAGSHDRGHYLDELSRRGLRAYSVDLTTSDVRPSGLRVVRVLVPGLYPNAPAALPHLGGTRLYTEPEALGLLEEPLTEDRVDLTPIPHA</sequence>
<comment type="caution">
    <text evidence="2">The sequence shown here is derived from an EMBL/GenBank/DDBJ whole genome shotgun (WGS) entry which is preliminary data.</text>
</comment>
<dbReference type="EMBL" id="QVFU01000013">
    <property type="protein sequence ID" value="RFS45886.1"/>
    <property type="molecule type" value="Genomic_DNA"/>
</dbReference>
<organism evidence="2 3">
    <name type="scientific">Micromonospora craniellae</name>
    <dbReference type="NCBI Taxonomy" id="2294034"/>
    <lineage>
        <taxon>Bacteria</taxon>
        <taxon>Bacillati</taxon>
        <taxon>Actinomycetota</taxon>
        <taxon>Actinomycetes</taxon>
        <taxon>Micromonosporales</taxon>
        <taxon>Micromonosporaceae</taxon>
        <taxon>Micromonospora</taxon>
    </lineage>
</organism>